<dbReference type="PANTHER" id="PTHR43591:SF110">
    <property type="entry name" value="RHODANESE DOMAIN-CONTAINING PROTEIN"/>
    <property type="match status" value="1"/>
</dbReference>
<dbReference type="GO" id="GO:0032259">
    <property type="term" value="P:methylation"/>
    <property type="evidence" value="ECO:0007669"/>
    <property type="project" value="UniProtKB-KW"/>
</dbReference>
<evidence type="ECO:0000313" key="2">
    <source>
        <dbReference type="EMBL" id="ELY54293.1"/>
    </source>
</evidence>
<name>L9X121_9EURY</name>
<comment type="caution">
    <text evidence="2">The sequence shown here is derived from an EMBL/GenBank/DDBJ whole genome shotgun (WGS) entry which is preliminary data.</text>
</comment>
<dbReference type="RefSeq" id="WP_007259844.1">
    <property type="nucleotide sequence ID" value="NZ_AOHZ01000059.1"/>
</dbReference>
<dbReference type="InterPro" id="IPR029063">
    <property type="entry name" value="SAM-dependent_MTases_sf"/>
</dbReference>
<feature type="domain" description="Methyltransferase" evidence="1">
    <location>
        <begin position="109"/>
        <end position="202"/>
    </location>
</feature>
<keyword evidence="2" id="KW-0489">Methyltransferase</keyword>
<dbReference type="Pfam" id="PF13649">
    <property type="entry name" value="Methyltransf_25"/>
    <property type="match status" value="1"/>
</dbReference>
<sequence length="266" mass="29265">MDSSVPTADTREPSYACRACEEPLAFQNDTLRCPNCGVTVFLNDGVPRFPVPRAVDTASSETVFDRLAPIYESPLWFRPLYRFVGGPAAPWDDRERLTALLEPTADETVLDVACGTGRLTRHVAPEAKSVVGVDVSTGMLERAQRYATREGIQNVAFARMSADELWFEPGAVDRAVCAWALHLLPDVDAALDEIRRVLRPGGRFVAAVLADEFVLRAPPVRAVARGVLDADPFDVETFREQLRAAGFVDVEFDRRGAALFARANRS</sequence>
<dbReference type="SUPFAM" id="SSF53335">
    <property type="entry name" value="S-adenosyl-L-methionine-dependent methyltransferases"/>
    <property type="match status" value="1"/>
</dbReference>
<evidence type="ECO:0000313" key="3">
    <source>
        <dbReference type="Proteomes" id="UP000011602"/>
    </source>
</evidence>
<dbReference type="EMBL" id="AOHZ01000059">
    <property type="protein sequence ID" value="ELY54293.1"/>
    <property type="molecule type" value="Genomic_DNA"/>
</dbReference>
<organism evidence="2 3">
    <name type="scientific">Natronolimnohabitans innermongolicus JCM 12255</name>
    <dbReference type="NCBI Taxonomy" id="1227499"/>
    <lineage>
        <taxon>Archaea</taxon>
        <taxon>Methanobacteriati</taxon>
        <taxon>Methanobacteriota</taxon>
        <taxon>Stenosarchaea group</taxon>
        <taxon>Halobacteria</taxon>
        <taxon>Halobacteriales</taxon>
        <taxon>Natrialbaceae</taxon>
        <taxon>Natronolimnohabitans</taxon>
    </lineage>
</organism>
<dbReference type="AlphaFoldDB" id="L9X121"/>
<dbReference type="OrthoDB" id="57427at2157"/>
<protein>
    <submittedName>
        <fullName evidence="2">Methyltransferase type 11</fullName>
    </submittedName>
</protein>
<dbReference type="PANTHER" id="PTHR43591">
    <property type="entry name" value="METHYLTRANSFERASE"/>
    <property type="match status" value="1"/>
</dbReference>
<dbReference type="CDD" id="cd02440">
    <property type="entry name" value="AdoMet_MTases"/>
    <property type="match status" value="1"/>
</dbReference>
<dbReference type="eggNOG" id="arCOG01792">
    <property type="taxonomic scope" value="Archaea"/>
</dbReference>
<evidence type="ECO:0000259" key="1">
    <source>
        <dbReference type="Pfam" id="PF13649"/>
    </source>
</evidence>
<proteinExistence type="predicted"/>
<reference evidence="2 3" key="1">
    <citation type="journal article" date="2014" name="PLoS Genet.">
        <title>Phylogenetically driven sequencing of extremely halophilic archaea reveals strategies for static and dynamic osmo-response.</title>
        <authorList>
            <person name="Becker E.A."/>
            <person name="Seitzer P.M."/>
            <person name="Tritt A."/>
            <person name="Larsen D."/>
            <person name="Krusor M."/>
            <person name="Yao A.I."/>
            <person name="Wu D."/>
            <person name="Madern D."/>
            <person name="Eisen J.A."/>
            <person name="Darling A.E."/>
            <person name="Facciotti M.T."/>
        </authorList>
    </citation>
    <scope>NUCLEOTIDE SEQUENCE [LARGE SCALE GENOMIC DNA]</scope>
    <source>
        <strain evidence="2 3">JCM 12255</strain>
    </source>
</reference>
<dbReference type="Proteomes" id="UP000011602">
    <property type="component" value="Unassembled WGS sequence"/>
</dbReference>
<dbReference type="InterPro" id="IPR041698">
    <property type="entry name" value="Methyltransf_25"/>
</dbReference>
<dbReference type="Gene3D" id="3.40.50.150">
    <property type="entry name" value="Vaccinia Virus protein VP39"/>
    <property type="match status" value="1"/>
</dbReference>
<dbReference type="GO" id="GO:0008168">
    <property type="term" value="F:methyltransferase activity"/>
    <property type="evidence" value="ECO:0007669"/>
    <property type="project" value="UniProtKB-KW"/>
</dbReference>
<gene>
    <name evidence="2" type="ORF">C493_12839</name>
</gene>
<keyword evidence="3" id="KW-1185">Reference proteome</keyword>
<accession>L9X121</accession>
<dbReference type="STRING" id="1227499.C493_12839"/>
<keyword evidence="2" id="KW-0808">Transferase</keyword>